<feature type="region of interest" description="Disordered" evidence="3">
    <location>
        <begin position="414"/>
        <end position="436"/>
    </location>
</feature>
<accession>A0A7S3KF51</accession>
<evidence type="ECO:0000313" key="5">
    <source>
        <dbReference type="EMBL" id="CAE0381016.1"/>
    </source>
</evidence>
<feature type="compositionally biased region" description="Basic and acidic residues" evidence="3">
    <location>
        <begin position="426"/>
        <end position="436"/>
    </location>
</feature>
<feature type="compositionally biased region" description="Basic residues" evidence="3">
    <location>
        <begin position="174"/>
        <end position="184"/>
    </location>
</feature>
<organism evidence="5">
    <name type="scientific">Euplotes crassus</name>
    <dbReference type="NCBI Taxonomy" id="5936"/>
    <lineage>
        <taxon>Eukaryota</taxon>
        <taxon>Sar</taxon>
        <taxon>Alveolata</taxon>
        <taxon>Ciliophora</taxon>
        <taxon>Intramacronucleata</taxon>
        <taxon>Spirotrichea</taxon>
        <taxon>Hypotrichia</taxon>
        <taxon>Euplotida</taxon>
        <taxon>Euplotidae</taxon>
        <taxon>Moneuplotes</taxon>
    </lineage>
</organism>
<dbReference type="GO" id="GO:0005634">
    <property type="term" value="C:nucleus"/>
    <property type="evidence" value="ECO:0007669"/>
    <property type="project" value="UniProtKB-UniRule"/>
</dbReference>
<feature type="domain" description="HMG box" evidence="4">
    <location>
        <begin position="77"/>
        <end position="150"/>
    </location>
</feature>
<keyword evidence="2" id="KW-0539">Nucleus</keyword>
<dbReference type="Gene3D" id="1.10.30.10">
    <property type="entry name" value="High mobility group box domain"/>
    <property type="match status" value="2"/>
</dbReference>
<evidence type="ECO:0000256" key="3">
    <source>
        <dbReference type="SAM" id="MobiDB-lite"/>
    </source>
</evidence>
<feature type="region of interest" description="Disordered" evidence="3">
    <location>
        <begin position="367"/>
        <end position="387"/>
    </location>
</feature>
<protein>
    <recommendedName>
        <fullName evidence="4">HMG box domain-containing protein</fullName>
    </recommendedName>
</protein>
<feature type="compositionally biased region" description="Basic and acidic residues" evidence="3">
    <location>
        <begin position="264"/>
        <end position="273"/>
    </location>
</feature>
<proteinExistence type="predicted"/>
<evidence type="ECO:0000259" key="4">
    <source>
        <dbReference type="PROSITE" id="PS50118"/>
    </source>
</evidence>
<dbReference type="Pfam" id="PF00505">
    <property type="entry name" value="HMG_box"/>
    <property type="match status" value="1"/>
</dbReference>
<dbReference type="SMART" id="SM00398">
    <property type="entry name" value="HMG"/>
    <property type="match status" value="2"/>
</dbReference>
<dbReference type="SUPFAM" id="SSF47095">
    <property type="entry name" value="HMG-box"/>
    <property type="match status" value="2"/>
</dbReference>
<feature type="region of interest" description="Disordered" evidence="3">
    <location>
        <begin position="156"/>
        <end position="290"/>
    </location>
</feature>
<dbReference type="PANTHER" id="PTHR48112">
    <property type="entry name" value="HIGH MOBILITY GROUP PROTEIN DSP1"/>
    <property type="match status" value="1"/>
</dbReference>
<dbReference type="InterPro" id="IPR009071">
    <property type="entry name" value="HMG_box_dom"/>
</dbReference>
<name>A0A7S3KF51_EUPCR</name>
<dbReference type="Pfam" id="PF09011">
    <property type="entry name" value="HMG_box_2"/>
    <property type="match status" value="1"/>
</dbReference>
<dbReference type="PANTHER" id="PTHR48112:SF22">
    <property type="entry name" value="MITOCHONDRIAL TRANSCRIPTION FACTOR A, ISOFORM B"/>
    <property type="match status" value="1"/>
</dbReference>
<sequence>MRKDYNDQIKRKQLQKEDMASLMKKMGEKWSKLPKREKEMFNEAARHDKERYEHEMEEFKVYGDQDKNIQDYDAQRPKKCLSSYMIFVRETRPKVAAELKANNKEDDASLNVMKIVGKRWKQLTKKEKEIFDEKAQEDKIRYEKEMAEFNKAIDKVDIQTTDERRGKNAEMKASKHKHKRKHKKSIDNQAEYYYPVKNSGDQEKETSPPRITYSLRKRNKKADVSYVEKSEDEFDDEDFNDQKPKAQKVGSHPNQQANKPGRKRMNDPEDIHQRNKRTKTQEEDHEDDANYQMQNSLVDSQRYYFNNMNHMYPARQPQGAQFRNRQPFIGNDFNMVSRGFEPEYNFNQSTMRPKSDLIPRRQSSNVMPMNAEPRTQGGNPGMKRERRSKKYFDQKFISQPEMDDYINPINSEFLEQRSGSNNRLGLNEDKGTEKSNKDSILFPFQEEEENNSSNKDLPPENDLRQINDQLQENEPSLGEEVNKLATKDLSRQDSTRFLNYENQPGNESFGSNTFQFKEGMGSDYPESKYFQQFNYPMGMGWNNYAQEGDYRNFQMNQMPKMRQNSFGNMFVNQNRNNYPFGQDYSPNVMNPNNQHMDS</sequence>
<evidence type="ECO:0000256" key="2">
    <source>
        <dbReference type="PROSITE-ProRule" id="PRU00267"/>
    </source>
</evidence>
<feature type="compositionally biased region" description="Basic and acidic residues" evidence="3">
    <location>
        <begin position="156"/>
        <end position="173"/>
    </location>
</feature>
<feature type="domain" description="HMG box" evidence="4">
    <location>
        <begin position="1"/>
        <end position="60"/>
    </location>
</feature>
<dbReference type="PROSITE" id="PS50118">
    <property type="entry name" value="HMG_BOX_2"/>
    <property type="match status" value="2"/>
</dbReference>
<keyword evidence="1 2" id="KW-0238">DNA-binding</keyword>
<feature type="DNA-binding region" description="HMG box" evidence="2">
    <location>
        <begin position="77"/>
        <end position="150"/>
    </location>
</feature>
<feature type="compositionally biased region" description="Acidic residues" evidence="3">
    <location>
        <begin position="230"/>
        <end position="239"/>
    </location>
</feature>
<dbReference type="AlphaFoldDB" id="A0A7S3KF51"/>
<reference evidence="5" key="1">
    <citation type="submission" date="2021-01" db="EMBL/GenBank/DDBJ databases">
        <authorList>
            <person name="Corre E."/>
            <person name="Pelletier E."/>
            <person name="Niang G."/>
            <person name="Scheremetjew M."/>
            <person name="Finn R."/>
            <person name="Kale V."/>
            <person name="Holt S."/>
            <person name="Cochrane G."/>
            <person name="Meng A."/>
            <person name="Brown T."/>
            <person name="Cohen L."/>
        </authorList>
    </citation>
    <scope>NUCLEOTIDE SEQUENCE</scope>
    <source>
        <strain evidence="5">CT5</strain>
    </source>
</reference>
<feature type="DNA-binding region" description="HMG box" evidence="2">
    <location>
        <begin position="1"/>
        <end position="60"/>
    </location>
</feature>
<gene>
    <name evidence="5" type="ORF">ECRA1380_LOCUS5978</name>
</gene>
<evidence type="ECO:0000256" key="1">
    <source>
        <dbReference type="ARBA" id="ARBA00023125"/>
    </source>
</evidence>
<dbReference type="GO" id="GO:0003677">
    <property type="term" value="F:DNA binding"/>
    <property type="evidence" value="ECO:0007669"/>
    <property type="project" value="UniProtKB-UniRule"/>
</dbReference>
<dbReference type="InterPro" id="IPR050342">
    <property type="entry name" value="HMGB"/>
</dbReference>
<dbReference type="EMBL" id="HBIK01012873">
    <property type="protein sequence ID" value="CAE0381016.1"/>
    <property type="molecule type" value="Transcribed_RNA"/>
</dbReference>
<dbReference type="InterPro" id="IPR036910">
    <property type="entry name" value="HMG_box_dom_sf"/>
</dbReference>